<feature type="chain" id="PRO_5016645529" evidence="2">
    <location>
        <begin position="17"/>
        <end position="150"/>
    </location>
</feature>
<gene>
    <name evidence="4" type="ORF">DVW87_08805</name>
</gene>
<dbReference type="OrthoDB" id="9799347at2"/>
<feature type="domain" description="Thioredoxin" evidence="3">
    <location>
        <begin position="14"/>
        <end position="148"/>
    </location>
</feature>
<keyword evidence="1" id="KW-0676">Redox-active center</keyword>
<dbReference type="PROSITE" id="PS51352">
    <property type="entry name" value="THIOREDOXIN_2"/>
    <property type="match status" value="1"/>
</dbReference>
<reference evidence="4 5" key="1">
    <citation type="submission" date="2018-07" db="EMBL/GenBank/DDBJ databases">
        <title>a novel species of Sphingomonas isolated from the rhizosphere soil of Araceae plant.</title>
        <authorList>
            <person name="Zhiyong W."/>
            <person name="Qinglan Z."/>
            <person name="Zhiwei F."/>
            <person name="Ding X."/>
            <person name="Gejiao W."/>
            <person name="Shixue Z."/>
        </authorList>
    </citation>
    <scope>NUCLEOTIDE SEQUENCE [LARGE SCALE GENOMIC DNA]</scope>
    <source>
        <strain evidence="4 5">WZY 27</strain>
    </source>
</reference>
<organism evidence="4 5">
    <name type="scientific">Sphingomonas aracearum</name>
    <dbReference type="NCBI Taxonomy" id="2283317"/>
    <lineage>
        <taxon>Bacteria</taxon>
        <taxon>Pseudomonadati</taxon>
        <taxon>Pseudomonadota</taxon>
        <taxon>Alphaproteobacteria</taxon>
        <taxon>Sphingomonadales</taxon>
        <taxon>Sphingomonadaceae</taxon>
        <taxon>Sphingomonas</taxon>
    </lineage>
</organism>
<dbReference type="PROSITE" id="PS00194">
    <property type="entry name" value="THIOREDOXIN_1"/>
    <property type="match status" value="1"/>
</dbReference>
<dbReference type="Pfam" id="PF00578">
    <property type="entry name" value="AhpC-TSA"/>
    <property type="match status" value="1"/>
</dbReference>
<dbReference type="InterPro" id="IPR017937">
    <property type="entry name" value="Thioredoxin_CS"/>
</dbReference>
<feature type="signal peptide" evidence="2">
    <location>
        <begin position="1"/>
        <end position="16"/>
    </location>
</feature>
<comment type="caution">
    <text evidence="4">The sequence shown here is derived from an EMBL/GenBank/DDBJ whole genome shotgun (WGS) entry which is preliminary data.</text>
</comment>
<dbReference type="Proteomes" id="UP000253918">
    <property type="component" value="Unassembled WGS sequence"/>
</dbReference>
<dbReference type="RefSeq" id="WP_114687423.1">
    <property type="nucleotide sequence ID" value="NZ_QQNB01000002.1"/>
</dbReference>
<dbReference type="AlphaFoldDB" id="A0A369VWA4"/>
<dbReference type="Gene3D" id="3.40.30.10">
    <property type="entry name" value="Glutaredoxin"/>
    <property type="match status" value="1"/>
</dbReference>
<dbReference type="GO" id="GO:0015036">
    <property type="term" value="F:disulfide oxidoreductase activity"/>
    <property type="evidence" value="ECO:0007669"/>
    <property type="project" value="UniProtKB-ARBA"/>
</dbReference>
<keyword evidence="5" id="KW-1185">Reference proteome</keyword>
<name>A0A369VWA4_9SPHN</name>
<proteinExistence type="predicted"/>
<dbReference type="InterPro" id="IPR013766">
    <property type="entry name" value="Thioredoxin_domain"/>
</dbReference>
<dbReference type="GO" id="GO:0016209">
    <property type="term" value="F:antioxidant activity"/>
    <property type="evidence" value="ECO:0007669"/>
    <property type="project" value="InterPro"/>
</dbReference>
<evidence type="ECO:0000256" key="2">
    <source>
        <dbReference type="SAM" id="SignalP"/>
    </source>
</evidence>
<keyword evidence="2" id="KW-0732">Signal</keyword>
<dbReference type="InterPro" id="IPR036249">
    <property type="entry name" value="Thioredoxin-like_sf"/>
</dbReference>
<dbReference type="EMBL" id="QQNB01000002">
    <property type="protein sequence ID" value="RDE05352.1"/>
    <property type="molecule type" value="Genomic_DNA"/>
</dbReference>
<evidence type="ECO:0000256" key="1">
    <source>
        <dbReference type="ARBA" id="ARBA00023284"/>
    </source>
</evidence>
<dbReference type="InterPro" id="IPR050553">
    <property type="entry name" value="Thioredoxin_ResA/DsbE_sf"/>
</dbReference>
<evidence type="ECO:0000259" key="3">
    <source>
        <dbReference type="PROSITE" id="PS51352"/>
    </source>
</evidence>
<evidence type="ECO:0000313" key="5">
    <source>
        <dbReference type="Proteomes" id="UP000253918"/>
    </source>
</evidence>
<sequence>MRWTALLLALAAPALGAPVAPPLRLTLSDGTRLSLADLRGQVVVLNFWATWCGPCKREVPLLNAAYAAHRAQGLRVIGIALDPARTGRGRWISPWIRYPQARELQGAYPLRGGVPTSYVLARNGRIAHVQGGAFTRDELERVVRPLLVAH</sequence>
<accession>A0A369VWA4</accession>
<dbReference type="InterPro" id="IPR000866">
    <property type="entry name" value="AhpC/TSA"/>
</dbReference>
<dbReference type="SUPFAM" id="SSF52833">
    <property type="entry name" value="Thioredoxin-like"/>
    <property type="match status" value="1"/>
</dbReference>
<protein>
    <submittedName>
        <fullName evidence="4">TlpA family protein disulfide reductase</fullName>
    </submittedName>
</protein>
<dbReference type="PANTHER" id="PTHR42852:SF17">
    <property type="entry name" value="THIOREDOXIN-LIKE PROTEIN HI_1115"/>
    <property type="match status" value="1"/>
</dbReference>
<dbReference type="CDD" id="cd02966">
    <property type="entry name" value="TlpA_like_family"/>
    <property type="match status" value="1"/>
</dbReference>
<evidence type="ECO:0000313" key="4">
    <source>
        <dbReference type="EMBL" id="RDE05352.1"/>
    </source>
</evidence>
<dbReference type="PANTHER" id="PTHR42852">
    <property type="entry name" value="THIOL:DISULFIDE INTERCHANGE PROTEIN DSBE"/>
    <property type="match status" value="1"/>
</dbReference>